<organism evidence="1 2">
    <name type="scientific">Panicum virgatum</name>
    <name type="common">Blackwell switchgrass</name>
    <dbReference type="NCBI Taxonomy" id="38727"/>
    <lineage>
        <taxon>Eukaryota</taxon>
        <taxon>Viridiplantae</taxon>
        <taxon>Streptophyta</taxon>
        <taxon>Embryophyta</taxon>
        <taxon>Tracheophyta</taxon>
        <taxon>Spermatophyta</taxon>
        <taxon>Magnoliopsida</taxon>
        <taxon>Liliopsida</taxon>
        <taxon>Poales</taxon>
        <taxon>Poaceae</taxon>
        <taxon>PACMAD clade</taxon>
        <taxon>Panicoideae</taxon>
        <taxon>Panicodae</taxon>
        <taxon>Paniceae</taxon>
        <taxon>Panicinae</taxon>
        <taxon>Panicum</taxon>
        <taxon>Panicum sect. Hiantes</taxon>
    </lineage>
</organism>
<dbReference type="Proteomes" id="UP000823388">
    <property type="component" value="Chromosome 5N"/>
</dbReference>
<dbReference type="EMBL" id="CM029046">
    <property type="protein sequence ID" value="KAG2591869.1"/>
    <property type="molecule type" value="Genomic_DNA"/>
</dbReference>
<reference evidence="1 2" key="1">
    <citation type="submission" date="2020-05" db="EMBL/GenBank/DDBJ databases">
        <title>WGS assembly of Panicum virgatum.</title>
        <authorList>
            <person name="Lovell J.T."/>
            <person name="Jenkins J."/>
            <person name="Shu S."/>
            <person name="Juenger T.E."/>
            <person name="Schmutz J."/>
        </authorList>
    </citation>
    <scope>NUCLEOTIDE SEQUENCE</scope>
    <source>
        <strain evidence="1">AP13</strain>
        <strain evidence="2">cv. AP13</strain>
    </source>
</reference>
<accession>A0A8T0S5R5</accession>
<evidence type="ECO:0000313" key="2">
    <source>
        <dbReference type="Proteomes" id="UP000823388"/>
    </source>
</evidence>
<evidence type="ECO:0000313" key="1">
    <source>
        <dbReference type="EMBL" id="KAG2591869.1"/>
    </source>
</evidence>
<name>A0A8T0S5R5_PANVG</name>
<sequence>MALASNNRNLARIHVALLKAIIQEHNDALLETTNEIQRMPKNEDSVHQMETHSGFLPAISDDVHFMEALKVQNCETPRSHQSSTVPDAMRCR</sequence>
<dbReference type="AlphaFoldDB" id="A0A8T0S5R5"/>
<keyword evidence="2" id="KW-1185">Reference proteome</keyword>
<gene>
    <name evidence="1" type="ORF">PVAP13_5NG509072</name>
</gene>
<proteinExistence type="predicted"/>
<dbReference type="EMBL" id="CM029046">
    <property type="protein sequence ID" value="KAG2591868.1"/>
    <property type="molecule type" value="Genomic_DNA"/>
</dbReference>
<comment type="caution">
    <text evidence="1">The sequence shown here is derived from an EMBL/GenBank/DDBJ whole genome shotgun (WGS) entry which is preliminary data.</text>
</comment>
<protein>
    <submittedName>
        <fullName evidence="1">Uncharacterized protein</fullName>
    </submittedName>
</protein>